<dbReference type="Gene3D" id="1.10.510.10">
    <property type="entry name" value="Transferase(Phosphotransferase) domain 1"/>
    <property type="match status" value="1"/>
</dbReference>
<dbReference type="Pfam" id="PF00069">
    <property type="entry name" value="Pkinase"/>
    <property type="match status" value="1"/>
</dbReference>
<dbReference type="InterPro" id="IPR050660">
    <property type="entry name" value="NEK_Ser/Thr_kinase"/>
</dbReference>
<feature type="compositionally biased region" description="Low complexity" evidence="8">
    <location>
        <begin position="430"/>
        <end position="439"/>
    </location>
</feature>
<dbReference type="PANTHER" id="PTHR43671:SF13">
    <property type="entry name" value="SERINE_THREONINE-PROTEIN KINASE NEK2"/>
    <property type="match status" value="1"/>
</dbReference>
<evidence type="ECO:0000256" key="3">
    <source>
        <dbReference type="ARBA" id="ARBA00022679"/>
    </source>
</evidence>
<evidence type="ECO:0000256" key="7">
    <source>
        <dbReference type="PROSITE-ProRule" id="PRU10141"/>
    </source>
</evidence>
<protein>
    <recommendedName>
        <fullName evidence="2">non-specific serine/threonine protein kinase</fullName>
        <ecNumber evidence="2">2.7.11.1</ecNumber>
    </recommendedName>
</protein>
<keyword evidence="4 7" id="KW-0547">Nucleotide-binding</keyword>
<keyword evidence="6 7" id="KW-0067">ATP-binding</keyword>
<dbReference type="PROSITE" id="PS00108">
    <property type="entry name" value="PROTEIN_KINASE_ST"/>
    <property type="match status" value="1"/>
</dbReference>
<dbReference type="SMART" id="SM00220">
    <property type="entry name" value="S_TKc"/>
    <property type="match status" value="1"/>
</dbReference>
<sequence length="453" mass="47171">MISEGSVLDGRYRLDVLIGRGGTAEVYRAADQVLAREVAVKVFDSRLTDLNSVERQQSEMHVLASLNHPNLVAVHDARIADVDGAAEVNGHTYLVMELVTGVTLADVLQRGPMPPEQTREIGRTLAQTLAYVHAHDLIHRDVKPANVLLSESGQVKLGDFGLARLLTAEDRVTAGSDVMGTAAYFSPEQAAAREVGPAADVYSLGLVLLECLTGTREFPGEPVQAAVARLLRDPVIPPGLPLPWPPLLAAMTDAVPSMRPTAQQVADALAGARTAIPVPPSMPPPSQDQATAVWSSPMTPFFAPDGTPPRRRRRRGGVLLGAGSVAALAVIGALMLAQPDSSPQPTPTNSSPSTQIVTTSSAGSQSSVSSRRTTAPVVAAATRRSTSKSAPVSASVATPVRPTPVRPSTSVAPVRQSLSTTTPAPPPPVAATTPKAPKGAGHGPTKKPKKPKG</sequence>
<evidence type="ECO:0000256" key="8">
    <source>
        <dbReference type="SAM" id="MobiDB-lite"/>
    </source>
</evidence>
<dbReference type="SUPFAM" id="SSF56112">
    <property type="entry name" value="Protein kinase-like (PK-like)"/>
    <property type="match status" value="1"/>
</dbReference>
<dbReference type="PROSITE" id="PS50011">
    <property type="entry name" value="PROTEIN_KINASE_DOM"/>
    <property type="match status" value="1"/>
</dbReference>
<evidence type="ECO:0000256" key="2">
    <source>
        <dbReference type="ARBA" id="ARBA00012513"/>
    </source>
</evidence>
<dbReference type="CDD" id="cd14014">
    <property type="entry name" value="STKc_PknB_like"/>
    <property type="match status" value="1"/>
</dbReference>
<evidence type="ECO:0000256" key="5">
    <source>
        <dbReference type="ARBA" id="ARBA00022777"/>
    </source>
</evidence>
<feature type="compositionally biased region" description="Low complexity" evidence="8">
    <location>
        <begin position="339"/>
        <end position="400"/>
    </location>
</feature>
<dbReference type="GO" id="GO:0005524">
    <property type="term" value="F:ATP binding"/>
    <property type="evidence" value="ECO:0007669"/>
    <property type="project" value="UniProtKB-UniRule"/>
</dbReference>
<feature type="region of interest" description="Disordered" evidence="8">
    <location>
        <begin position="280"/>
        <end position="315"/>
    </location>
</feature>
<feature type="compositionally biased region" description="Basic residues" evidence="8">
    <location>
        <begin position="444"/>
        <end position="453"/>
    </location>
</feature>
<accession>A0A1H0LU63</accession>
<evidence type="ECO:0000259" key="9">
    <source>
        <dbReference type="PROSITE" id="PS50011"/>
    </source>
</evidence>
<organism evidence="10 11">
    <name type="scientific">Nakamurella panacisegetis</name>
    <dbReference type="NCBI Taxonomy" id="1090615"/>
    <lineage>
        <taxon>Bacteria</taxon>
        <taxon>Bacillati</taxon>
        <taxon>Actinomycetota</taxon>
        <taxon>Actinomycetes</taxon>
        <taxon>Nakamurellales</taxon>
        <taxon>Nakamurellaceae</taxon>
        <taxon>Nakamurella</taxon>
    </lineage>
</organism>
<dbReference type="AlphaFoldDB" id="A0A1H0LU63"/>
<keyword evidence="10" id="KW-0723">Serine/threonine-protein kinase</keyword>
<evidence type="ECO:0000313" key="10">
    <source>
        <dbReference type="EMBL" id="SDO71496.1"/>
    </source>
</evidence>
<dbReference type="InterPro" id="IPR017441">
    <property type="entry name" value="Protein_kinase_ATP_BS"/>
</dbReference>
<dbReference type="EC" id="2.7.11.1" evidence="2"/>
<evidence type="ECO:0000313" key="11">
    <source>
        <dbReference type="Proteomes" id="UP000198741"/>
    </source>
</evidence>
<dbReference type="GO" id="GO:0004674">
    <property type="term" value="F:protein serine/threonine kinase activity"/>
    <property type="evidence" value="ECO:0007669"/>
    <property type="project" value="UniProtKB-KW"/>
</dbReference>
<feature type="compositionally biased region" description="Polar residues" evidence="8">
    <location>
        <begin position="287"/>
        <end position="298"/>
    </location>
</feature>
<keyword evidence="3" id="KW-0808">Transferase</keyword>
<comment type="similarity">
    <text evidence="1">Belongs to the protein kinase superfamily. NEK Ser/Thr protein kinase family. NIMA subfamily.</text>
</comment>
<dbReference type="InterPro" id="IPR011009">
    <property type="entry name" value="Kinase-like_dom_sf"/>
</dbReference>
<dbReference type="PROSITE" id="PS00107">
    <property type="entry name" value="PROTEIN_KINASE_ATP"/>
    <property type="match status" value="1"/>
</dbReference>
<keyword evidence="11" id="KW-1185">Reference proteome</keyword>
<keyword evidence="5 10" id="KW-0418">Kinase</keyword>
<evidence type="ECO:0000256" key="1">
    <source>
        <dbReference type="ARBA" id="ARBA00010886"/>
    </source>
</evidence>
<dbReference type="InterPro" id="IPR000719">
    <property type="entry name" value="Prot_kinase_dom"/>
</dbReference>
<evidence type="ECO:0000256" key="4">
    <source>
        <dbReference type="ARBA" id="ARBA00022741"/>
    </source>
</evidence>
<proteinExistence type="inferred from homology"/>
<dbReference type="InterPro" id="IPR008271">
    <property type="entry name" value="Ser/Thr_kinase_AS"/>
</dbReference>
<feature type="domain" description="Protein kinase" evidence="9">
    <location>
        <begin position="12"/>
        <end position="276"/>
    </location>
</feature>
<dbReference type="EMBL" id="LT629710">
    <property type="protein sequence ID" value="SDO71496.1"/>
    <property type="molecule type" value="Genomic_DNA"/>
</dbReference>
<dbReference type="PANTHER" id="PTHR43671">
    <property type="entry name" value="SERINE/THREONINE-PROTEIN KINASE NEK"/>
    <property type="match status" value="1"/>
</dbReference>
<gene>
    <name evidence="10" type="ORF">SAMN04515671_1798</name>
</gene>
<reference evidence="10 11" key="1">
    <citation type="submission" date="2016-10" db="EMBL/GenBank/DDBJ databases">
        <authorList>
            <person name="de Groot N.N."/>
        </authorList>
    </citation>
    <scope>NUCLEOTIDE SEQUENCE [LARGE SCALE GENOMIC DNA]</scope>
    <source>
        <strain evidence="11">P4-7,KCTC 19426,CECT 7604</strain>
    </source>
</reference>
<name>A0A1H0LU63_9ACTN</name>
<dbReference type="Proteomes" id="UP000198741">
    <property type="component" value="Chromosome I"/>
</dbReference>
<feature type="region of interest" description="Disordered" evidence="8">
    <location>
        <begin position="339"/>
        <end position="453"/>
    </location>
</feature>
<feature type="binding site" evidence="7">
    <location>
        <position position="41"/>
    </location>
    <ligand>
        <name>ATP</name>
        <dbReference type="ChEBI" id="CHEBI:30616"/>
    </ligand>
</feature>
<dbReference type="Gene3D" id="3.30.200.20">
    <property type="entry name" value="Phosphorylase Kinase, domain 1"/>
    <property type="match status" value="1"/>
</dbReference>
<evidence type="ECO:0000256" key="6">
    <source>
        <dbReference type="ARBA" id="ARBA00022840"/>
    </source>
</evidence>
<dbReference type="STRING" id="1090615.SAMN04515671_1798"/>